<name>U4L0J8_PYROM</name>
<dbReference type="AlphaFoldDB" id="U4L0J8"/>
<reference evidence="1 2" key="1">
    <citation type="journal article" date="2013" name="PLoS Genet.">
        <title>The genome and development-dependent transcriptomes of Pyronema confluens: a window into fungal evolution.</title>
        <authorList>
            <person name="Traeger S."/>
            <person name="Altegoer F."/>
            <person name="Freitag M."/>
            <person name="Gabaldon T."/>
            <person name="Kempken F."/>
            <person name="Kumar A."/>
            <person name="Marcet-Houben M."/>
            <person name="Poggeler S."/>
            <person name="Stajich J.E."/>
            <person name="Nowrousian M."/>
        </authorList>
    </citation>
    <scope>NUCLEOTIDE SEQUENCE [LARGE SCALE GENOMIC DNA]</scope>
    <source>
        <strain evidence="2">CBS 100304</strain>
        <tissue evidence="1">Vegetative mycelium</tissue>
    </source>
</reference>
<protein>
    <submittedName>
        <fullName evidence="1">Uncharacterized protein</fullName>
    </submittedName>
</protein>
<dbReference type="Proteomes" id="UP000018144">
    <property type="component" value="Unassembled WGS sequence"/>
</dbReference>
<accession>U4L0J8</accession>
<evidence type="ECO:0000313" key="1">
    <source>
        <dbReference type="EMBL" id="CCX05554.1"/>
    </source>
</evidence>
<dbReference type="EMBL" id="HF935261">
    <property type="protein sequence ID" value="CCX05554.1"/>
    <property type="molecule type" value="Genomic_DNA"/>
</dbReference>
<keyword evidence="2" id="KW-1185">Reference proteome</keyword>
<organism evidence="1 2">
    <name type="scientific">Pyronema omphalodes (strain CBS 100304)</name>
    <name type="common">Pyronema confluens</name>
    <dbReference type="NCBI Taxonomy" id="1076935"/>
    <lineage>
        <taxon>Eukaryota</taxon>
        <taxon>Fungi</taxon>
        <taxon>Dikarya</taxon>
        <taxon>Ascomycota</taxon>
        <taxon>Pezizomycotina</taxon>
        <taxon>Pezizomycetes</taxon>
        <taxon>Pezizales</taxon>
        <taxon>Pyronemataceae</taxon>
        <taxon>Pyronema</taxon>
    </lineage>
</organism>
<evidence type="ECO:0000313" key="2">
    <source>
        <dbReference type="Proteomes" id="UP000018144"/>
    </source>
</evidence>
<gene>
    <name evidence="1" type="ORF">PCON_05141</name>
</gene>
<proteinExistence type="predicted"/>
<sequence>MIPLDRLLSSAPSARSSTPYFFVGAPLSPFWLPPCVASTFRRSTSSAVVHRSSTVGFGTCTRLWWRWPGSSLR</sequence>